<dbReference type="InterPro" id="IPR051924">
    <property type="entry name" value="GST_Kappa/NadH"/>
</dbReference>
<keyword evidence="4" id="KW-1185">Reference proteome</keyword>
<dbReference type="SUPFAM" id="SSF52833">
    <property type="entry name" value="Thioredoxin-like"/>
    <property type="match status" value="1"/>
</dbReference>
<dbReference type="PIRSF" id="PIRSF006386">
    <property type="entry name" value="HCCAis_GSTk"/>
    <property type="match status" value="1"/>
</dbReference>
<reference evidence="4" key="1">
    <citation type="journal article" date="2015" name="Genome Announc.">
        <title>Complete Genome Sequence of Herbaspirillum hiltneri N3 (DSM 17495), Isolated from Surface-Sterilized Wheat Roots.</title>
        <authorList>
            <person name="Guizelini D."/>
            <person name="Saizaki P.M."/>
            <person name="Coimbra N.A."/>
            <person name="Weiss V.A."/>
            <person name="Faoro H."/>
            <person name="Sfeir M.Z."/>
            <person name="Baura V.A."/>
            <person name="Monteiro R.A."/>
            <person name="Chubatsu L.S."/>
            <person name="Souza E.M."/>
            <person name="Cruz L.M."/>
            <person name="Pedrosa F.O."/>
            <person name="Raittz R.T."/>
            <person name="Marchaukoski J.N."/>
            <person name="Steffens M.B."/>
        </authorList>
    </citation>
    <scope>NUCLEOTIDE SEQUENCE [LARGE SCALE GENOMIC DNA]</scope>
    <source>
        <strain evidence="4">N3</strain>
    </source>
</reference>
<evidence type="ECO:0000256" key="1">
    <source>
        <dbReference type="PIRNR" id="PIRNR006386"/>
    </source>
</evidence>
<dbReference type="Proteomes" id="UP000063429">
    <property type="component" value="Chromosome"/>
</dbReference>
<feature type="domain" description="DSBA-like thioredoxin" evidence="2">
    <location>
        <begin position="7"/>
        <end position="198"/>
    </location>
</feature>
<dbReference type="InterPro" id="IPR014440">
    <property type="entry name" value="HCCAis_GSTk"/>
</dbReference>
<comment type="similarity">
    <text evidence="1">Belongs to the GST superfamily. NadH family.</text>
</comment>
<organism evidence="3 4">
    <name type="scientific">Herbaspirillum hiltneri N3</name>
    <dbReference type="NCBI Taxonomy" id="1262470"/>
    <lineage>
        <taxon>Bacteria</taxon>
        <taxon>Pseudomonadati</taxon>
        <taxon>Pseudomonadota</taxon>
        <taxon>Betaproteobacteria</taxon>
        <taxon>Burkholderiales</taxon>
        <taxon>Oxalobacteraceae</taxon>
        <taxon>Herbaspirillum</taxon>
    </lineage>
</organism>
<name>A0ABN4HTJ3_9BURK</name>
<proteinExistence type="inferred from homology"/>
<dbReference type="PANTHER" id="PTHR42943:SF13">
    <property type="entry name" value="GLUTATHIONE S-TRANSFERASE KAPPA-RELATED"/>
    <property type="match status" value="1"/>
</dbReference>
<dbReference type="Gene3D" id="3.40.30.10">
    <property type="entry name" value="Glutaredoxin"/>
    <property type="match status" value="1"/>
</dbReference>
<dbReference type="Pfam" id="PF01323">
    <property type="entry name" value="DSBA"/>
    <property type="match status" value="1"/>
</dbReference>
<evidence type="ECO:0000313" key="4">
    <source>
        <dbReference type="Proteomes" id="UP000063429"/>
    </source>
</evidence>
<dbReference type="CDD" id="cd03022">
    <property type="entry name" value="DsbA_HCCA_Iso"/>
    <property type="match status" value="1"/>
</dbReference>
<dbReference type="InterPro" id="IPR044087">
    <property type="entry name" value="NahD-like"/>
</dbReference>
<gene>
    <name evidence="3" type="ORF">F506_06235</name>
</gene>
<accession>A0ABN4HTJ3</accession>
<dbReference type="PANTHER" id="PTHR42943">
    <property type="entry name" value="GLUTATHIONE S-TRANSFERASE KAPPA"/>
    <property type="match status" value="1"/>
</dbReference>
<dbReference type="GO" id="GO:0016853">
    <property type="term" value="F:isomerase activity"/>
    <property type="evidence" value="ECO:0007669"/>
    <property type="project" value="UniProtKB-KW"/>
</dbReference>
<dbReference type="RefSeq" id="WP_053195825.1">
    <property type="nucleotide sequence ID" value="NZ_CP011409.1"/>
</dbReference>
<dbReference type="InterPro" id="IPR036249">
    <property type="entry name" value="Thioredoxin-like_sf"/>
</dbReference>
<dbReference type="InterPro" id="IPR001853">
    <property type="entry name" value="DSBA-like_thioredoxin_dom"/>
</dbReference>
<dbReference type="EMBL" id="CP011409">
    <property type="protein sequence ID" value="AKZ62318.1"/>
    <property type="molecule type" value="Genomic_DNA"/>
</dbReference>
<evidence type="ECO:0000259" key="2">
    <source>
        <dbReference type="Pfam" id="PF01323"/>
    </source>
</evidence>
<comment type="catalytic activity">
    <reaction evidence="1">
        <text>2-hydroxychromene-2-carboxylate = (3E)-4-(2-hydroxyphenyl)-2-oxobut-3-enoate</text>
        <dbReference type="Rhea" id="RHEA:27401"/>
        <dbReference type="ChEBI" id="CHEBI:59350"/>
        <dbReference type="ChEBI" id="CHEBI:59353"/>
        <dbReference type="EC" id="5.99.1.4"/>
    </reaction>
</comment>
<keyword evidence="1 3" id="KW-0413">Isomerase</keyword>
<dbReference type="EC" id="5.99.1.4" evidence="1"/>
<protein>
    <recommendedName>
        <fullName evidence="1">2-hydroxychromene-2-carboxylate isomerase</fullName>
        <ecNumber evidence="1">5.99.1.4</ecNumber>
    </recommendedName>
</protein>
<sequence length="201" mass="22232">MGKVCEYFFAPHSPFAYLGHARFVALAKQYDVQVVLKPFDLSKIFGQSGGLPLAKRAPQRQAYRLKELERWSKFLGLPMNLQPTYFPVQSDLAARLIIATQLAHGTSAALDLTGAVMRAIWEDEKNIADTDTLLALANGLGHDGASLLKSAETASVQAEFDRFSEEATTANVFGAPWFIVDGEGYWGQDRLDFVERAFAEK</sequence>
<evidence type="ECO:0000313" key="3">
    <source>
        <dbReference type="EMBL" id="AKZ62318.1"/>
    </source>
</evidence>